<feature type="transmembrane region" description="Helical" evidence="4">
    <location>
        <begin position="288"/>
        <end position="306"/>
    </location>
</feature>
<feature type="transmembrane region" description="Helical" evidence="4">
    <location>
        <begin position="108"/>
        <end position="130"/>
    </location>
</feature>
<keyword evidence="2 6" id="KW-0238">DNA-binding</keyword>
<dbReference type="InterPro" id="IPR016032">
    <property type="entry name" value="Sig_transdc_resp-reg_C-effctor"/>
</dbReference>
<keyword evidence="7" id="KW-1185">Reference proteome</keyword>
<dbReference type="PANTHER" id="PTHR44688:SF16">
    <property type="entry name" value="DNA-BINDING TRANSCRIPTIONAL ACTIVATOR DEVR_DOSR"/>
    <property type="match status" value="1"/>
</dbReference>
<feature type="transmembrane region" description="Helical" evidence="4">
    <location>
        <begin position="47"/>
        <end position="68"/>
    </location>
</feature>
<sequence>MHKAQASLKMNDPTALAQPYLLDDASSDSGKRLPGGYLFSRLPYIPLVFLGLGLYRAWIELVFVGSFVAFPYNGEAGHDLYDIAMILTLFTCAIFHRQVAPLFRRRSIYLAALASMIVGTVCAFGTLALPDVSEELSWGATILGGVGTALVILIWSELYSCLSPYRVGLYYCASIVAAAFIIYFCRGLSGVWLAGTAVLLPVASIAFAMLGFLSLDPDEQPRAQTARFSFPWKPTLLMAVYAFAFGLRETSQYATTFGPHSAFGTVVMGLVLLVLISKQSGDFQFTTLYRSALPLMMGAFLVLPSFGWFNGWIADFCATASYTAFSVMIMLIMAHMSYRYGMSAVWLFGIERGVRAMFSLAGRQTSEAFSLLGSNVASLAVGSITIALVVIGTLLIVSEKDFLSRWGVSFKGDSSAPGELDSLYRQDLSKRCADAASRFGLTAREGEVLALLATGLTIGQIQRRLVISKDTAKTHIRHIYQKMDVHSREGLFDILGISGPASNERH</sequence>
<dbReference type="PRINTS" id="PR00038">
    <property type="entry name" value="HTHLUXR"/>
</dbReference>
<dbReference type="KEGG" id="ccu:Ccur_13550"/>
<dbReference type="Proteomes" id="UP000000954">
    <property type="component" value="Chromosome"/>
</dbReference>
<dbReference type="PANTHER" id="PTHR44688">
    <property type="entry name" value="DNA-BINDING TRANSCRIPTIONAL ACTIVATOR DEVR_DOSR"/>
    <property type="match status" value="1"/>
</dbReference>
<dbReference type="eggNOG" id="COG2197">
    <property type="taxonomic scope" value="Bacteria"/>
</dbReference>
<evidence type="ECO:0000256" key="4">
    <source>
        <dbReference type="SAM" id="Phobius"/>
    </source>
</evidence>
<name>C7ML83_CRYCD</name>
<keyword evidence="1" id="KW-0805">Transcription regulation</keyword>
<dbReference type="Pfam" id="PF00196">
    <property type="entry name" value="GerE"/>
    <property type="match status" value="1"/>
</dbReference>
<evidence type="ECO:0000256" key="1">
    <source>
        <dbReference type="ARBA" id="ARBA00023015"/>
    </source>
</evidence>
<dbReference type="InterPro" id="IPR036388">
    <property type="entry name" value="WH-like_DNA-bd_sf"/>
</dbReference>
<dbReference type="Gene3D" id="1.10.10.10">
    <property type="entry name" value="Winged helix-like DNA-binding domain superfamily/Winged helix DNA-binding domain"/>
    <property type="match status" value="1"/>
</dbReference>
<evidence type="ECO:0000256" key="3">
    <source>
        <dbReference type="ARBA" id="ARBA00023163"/>
    </source>
</evidence>
<feature type="transmembrane region" description="Helical" evidence="4">
    <location>
        <begin position="80"/>
        <end position="96"/>
    </location>
</feature>
<dbReference type="GO" id="GO:0003677">
    <property type="term" value="F:DNA binding"/>
    <property type="evidence" value="ECO:0007669"/>
    <property type="project" value="UniProtKB-KW"/>
</dbReference>
<keyword evidence="4" id="KW-0472">Membrane</keyword>
<dbReference type="SUPFAM" id="SSF46894">
    <property type="entry name" value="C-terminal effector domain of the bipartite response regulators"/>
    <property type="match status" value="1"/>
</dbReference>
<dbReference type="PROSITE" id="PS50043">
    <property type="entry name" value="HTH_LUXR_2"/>
    <property type="match status" value="1"/>
</dbReference>
<feature type="transmembrane region" description="Helical" evidence="4">
    <location>
        <begin position="376"/>
        <end position="397"/>
    </location>
</feature>
<accession>C7ML83</accession>
<dbReference type="HOGENOM" id="CLU_027066_3_1_11"/>
<keyword evidence="3" id="KW-0804">Transcription</keyword>
<evidence type="ECO:0000313" key="7">
    <source>
        <dbReference type="Proteomes" id="UP000000954"/>
    </source>
</evidence>
<feature type="domain" description="HTH luxR-type" evidence="5">
    <location>
        <begin position="434"/>
        <end position="499"/>
    </location>
</feature>
<dbReference type="STRING" id="469378.Ccur_13550"/>
<reference evidence="6 7" key="1">
    <citation type="journal article" date="2009" name="Stand. Genomic Sci.">
        <title>Complete genome sequence of Cryptobacterium curtum type strain (12-3).</title>
        <authorList>
            <person name="Mavrommatis K."/>
            <person name="Pukall R."/>
            <person name="Rohde C."/>
            <person name="Chen F."/>
            <person name="Sims D."/>
            <person name="Brettin T."/>
            <person name="Kuske C."/>
            <person name="Detter J.C."/>
            <person name="Han C."/>
            <person name="Lapidus A."/>
            <person name="Copeland A."/>
            <person name="Glavina Del Rio T."/>
            <person name="Nolan M."/>
            <person name="Lucas S."/>
            <person name="Tice H."/>
            <person name="Cheng J.F."/>
            <person name="Bruce D."/>
            <person name="Goodwin L."/>
            <person name="Pitluck S."/>
            <person name="Ovchinnikova G."/>
            <person name="Pati A."/>
            <person name="Ivanova N."/>
            <person name="Chen A."/>
            <person name="Palaniappan K."/>
            <person name="Chain P."/>
            <person name="D'haeseleer P."/>
            <person name="Goker M."/>
            <person name="Bristow J."/>
            <person name="Eisen J.A."/>
            <person name="Markowitz V."/>
            <person name="Hugenholtz P."/>
            <person name="Rohde M."/>
            <person name="Klenk H.P."/>
            <person name="Kyrpides N.C."/>
        </authorList>
    </citation>
    <scope>NUCLEOTIDE SEQUENCE [LARGE SCALE GENOMIC DNA]</scope>
    <source>
        <strain evidence="7">ATCC 700683 / DSM 15641 / 12-3</strain>
    </source>
</reference>
<feature type="transmembrane region" description="Helical" evidence="4">
    <location>
        <begin position="136"/>
        <end position="155"/>
    </location>
</feature>
<gene>
    <name evidence="6" type="ordered locus">Ccur_13550</name>
</gene>
<dbReference type="RefSeq" id="WP_015778893.1">
    <property type="nucleotide sequence ID" value="NC_013170.1"/>
</dbReference>
<dbReference type="InterPro" id="IPR000792">
    <property type="entry name" value="Tscrpt_reg_LuxR_C"/>
</dbReference>
<feature type="transmembrane region" description="Helical" evidence="4">
    <location>
        <begin position="167"/>
        <end position="184"/>
    </location>
</feature>
<keyword evidence="4" id="KW-0812">Transmembrane</keyword>
<proteinExistence type="predicted"/>
<dbReference type="CDD" id="cd06170">
    <property type="entry name" value="LuxR_C_like"/>
    <property type="match status" value="1"/>
</dbReference>
<protein>
    <submittedName>
        <fullName evidence="6">Response regulator containing a CheY-like receiver domain protein and an HTH DNA-binding domain protein</fullName>
    </submittedName>
</protein>
<dbReference type="GO" id="GO:0006355">
    <property type="term" value="P:regulation of DNA-templated transcription"/>
    <property type="evidence" value="ECO:0007669"/>
    <property type="project" value="InterPro"/>
</dbReference>
<feature type="transmembrane region" description="Helical" evidence="4">
    <location>
        <begin position="225"/>
        <end position="245"/>
    </location>
</feature>
<evidence type="ECO:0000259" key="5">
    <source>
        <dbReference type="PROSITE" id="PS50043"/>
    </source>
</evidence>
<keyword evidence="4" id="KW-1133">Transmembrane helix</keyword>
<organism evidence="6 7">
    <name type="scientific">Cryptobacterium curtum (strain ATCC 700683 / DSM 15641 / CCUG 43107 / 12-3)</name>
    <dbReference type="NCBI Taxonomy" id="469378"/>
    <lineage>
        <taxon>Bacteria</taxon>
        <taxon>Bacillati</taxon>
        <taxon>Actinomycetota</taxon>
        <taxon>Coriobacteriia</taxon>
        <taxon>Eggerthellales</taxon>
        <taxon>Eggerthellaceae</taxon>
        <taxon>Cryptobacterium</taxon>
    </lineage>
</organism>
<evidence type="ECO:0000256" key="2">
    <source>
        <dbReference type="ARBA" id="ARBA00023125"/>
    </source>
</evidence>
<feature type="transmembrane region" description="Helical" evidence="4">
    <location>
        <begin position="257"/>
        <end position="276"/>
    </location>
</feature>
<feature type="transmembrane region" description="Helical" evidence="4">
    <location>
        <begin position="190"/>
        <end position="213"/>
    </location>
</feature>
<evidence type="ECO:0000313" key="6">
    <source>
        <dbReference type="EMBL" id="ACU95030.1"/>
    </source>
</evidence>
<dbReference type="EMBL" id="CP001682">
    <property type="protein sequence ID" value="ACU95030.1"/>
    <property type="molecule type" value="Genomic_DNA"/>
</dbReference>
<dbReference type="AlphaFoldDB" id="C7ML83"/>
<dbReference type="SMART" id="SM00421">
    <property type="entry name" value="HTH_LUXR"/>
    <property type="match status" value="1"/>
</dbReference>